<sequence>MFILVKNFSKFSVVILIFLFSLPATAEEVDCELLMKEIKQFQVAAQRYRRLMEDGLTEGGQVYVQSDLHKERLEAERGLISGAANKAQIYNLICLKKAN</sequence>
<keyword evidence="3" id="KW-1185">Reference proteome</keyword>
<protein>
    <submittedName>
        <fullName evidence="2">Uncharacterized protein</fullName>
    </submittedName>
</protein>
<dbReference type="Proteomes" id="UP000016762">
    <property type="component" value="Unassembled WGS sequence"/>
</dbReference>
<reference evidence="2 3" key="1">
    <citation type="journal article" date="2014" name="FEMS Microbiol. Ecol.">
        <title>Genomic differentiation among two strains of the PS1 clade isolated from geographically separated marine habitats.</title>
        <authorList>
            <person name="Jimenez-Infante F."/>
            <person name="Ngugi D.K."/>
            <person name="Alam I."/>
            <person name="Rashid M."/>
            <person name="Baalawi W."/>
            <person name="Kamau A.A."/>
            <person name="Bajic V.B."/>
            <person name="Stingl U."/>
        </authorList>
    </citation>
    <scope>NUCLEOTIDE SEQUENCE [LARGE SCALE GENOMIC DNA]</scope>
    <source>
        <strain evidence="2 3">RS24</strain>
    </source>
</reference>
<evidence type="ECO:0000256" key="1">
    <source>
        <dbReference type="SAM" id="SignalP"/>
    </source>
</evidence>
<keyword evidence="1" id="KW-0732">Signal</keyword>
<organism evidence="2 3">
    <name type="scientific">Candidatus Micropelagius thuwalensis</name>
    <dbReference type="NCBI Taxonomy" id="1397666"/>
    <lineage>
        <taxon>Bacteria</taxon>
        <taxon>Pseudomonadati</taxon>
        <taxon>Pseudomonadota</taxon>
        <taxon>Alphaproteobacteria</taxon>
        <taxon>PS1 clade</taxon>
        <taxon>Candidatus Micropelagius</taxon>
    </lineage>
</organism>
<dbReference type="AlphaFoldDB" id="U2WBR9"/>
<feature type="signal peptide" evidence="1">
    <location>
        <begin position="1"/>
        <end position="26"/>
    </location>
</feature>
<evidence type="ECO:0000313" key="3">
    <source>
        <dbReference type="Proteomes" id="UP000016762"/>
    </source>
</evidence>
<comment type="caution">
    <text evidence="2">The sequence shown here is derived from an EMBL/GenBank/DDBJ whole genome shotgun (WGS) entry which is preliminary data.</text>
</comment>
<gene>
    <name evidence="2" type="ORF">RS24_00950</name>
</gene>
<proteinExistence type="predicted"/>
<evidence type="ECO:0000313" key="2">
    <source>
        <dbReference type="EMBL" id="ERL47019.1"/>
    </source>
</evidence>
<dbReference type="STRING" id="1397666.RS24_00950"/>
<accession>U2WBR9</accession>
<dbReference type="EMBL" id="AWXE01000003">
    <property type="protein sequence ID" value="ERL47019.1"/>
    <property type="molecule type" value="Genomic_DNA"/>
</dbReference>
<name>U2WBR9_9PROT</name>
<feature type="chain" id="PRO_5004635637" evidence="1">
    <location>
        <begin position="27"/>
        <end position="99"/>
    </location>
</feature>